<evidence type="ECO:0000259" key="2">
    <source>
        <dbReference type="Pfam" id="PF03992"/>
    </source>
</evidence>
<dbReference type="AlphaFoldDB" id="A0A919NAN9"/>
<evidence type="ECO:0000256" key="1">
    <source>
        <dbReference type="SAM" id="MobiDB-lite"/>
    </source>
</evidence>
<protein>
    <recommendedName>
        <fullName evidence="2">ABM domain-containing protein</fullName>
    </recommendedName>
</protein>
<dbReference type="SUPFAM" id="SSF54909">
    <property type="entry name" value="Dimeric alpha+beta barrel"/>
    <property type="match status" value="1"/>
</dbReference>
<keyword evidence="4" id="KW-1185">Reference proteome</keyword>
<accession>A0A919NAN9</accession>
<feature type="region of interest" description="Disordered" evidence="1">
    <location>
        <begin position="106"/>
        <end position="130"/>
    </location>
</feature>
<evidence type="ECO:0000313" key="4">
    <source>
        <dbReference type="Proteomes" id="UP000629619"/>
    </source>
</evidence>
<dbReference type="Pfam" id="PF03992">
    <property type="entry name" value="ABM"/>
    <property type="match status" value="1"/>
</dbReference>
<dbReference type="EMBL" id="BOMW01000050">
    <property type="protein sequence ID" value="GIF07443.1"/>
    <property type="molecule type" value="Genomic_DNA"/>
</dbReference>
<reference evidence="3" key="1">
    <citation type="submission" date="2021-01" db="EMBL/GenBank/DDBJ databases">
        <title>Whole genome shotgun sequence of Actinoplanes siamensis NBRC 109076.</title>
        <authorList>
            <person name="Komaki H."/>
            <person name="Tamura T."/>
        </authorList>
    </citation>
    <scope>NUCLEOTIDE SEQUENCE</scope>
    <source>
        <strain evidence="3">NBRC 109076</strain>
    </source>
</reference>
<feature type="domain" description="ABM" evidence="2">
    <location>
        <begin position="19"/>
        <end position="82"/>
    </location>
</feature>
<dbReference type="InterPro" id="IPR011008">
    <property type="entry name" value="Dimeric_a/b-barrel"/>
</dbReference>
<dbReference type="Proteomes" id="UP000629619">
    <property type="component" value="Unassembled WGS sequence"/>
</dbReference>
<gene>
    <name evidence="3" type="ORF">Asi03nite_49810</name>
</gene>
<comment type="caution">
    <text evidence="3">The sequence shown here is derived from an EMBL/GenBank/DDBJ whole genome shotgun (WGS) entry which is preliminary data.</text>
</comment>
<dbReference type="InterPro" id="IPR007138">
    <property type="entry name" value="ABM_dom"/>
</dbReference>
<dbReference type="Gene3D" id="3.30.70.100">
    <property type="match status" value="1"/>
</dbReference>
<proteinExistence type="predicted"/>
<name>A0A919NAN9_9ACTN</name>
<organism evidence="3 4">
    <name type="scientific">Actinoplanes siamensis</name>
    <dbReference type="NCBI Taxonomy" id="1223317"/>
    <lineage>
        <taxon>Bacteria</taxon>
        <taxon>Bacillati</taxon>
        <taxon>Actinomycetota</taxon>
        <taxon>Actinomycetes</taxon>
        <taxon>Micromonosporales</taxon>
        <taxon>Micromonosporaceae</taxon>
        <taxon>Actinoplanes</taxon>
    </lineage>
</organism>
<evidence type="ECO:0000313" key="3">
    <source>
        <dbReference type="EMBL" id="GIF07443.1"/>
    </source>
</evidence>
<sequence length="130" mass="14057">MVGRRHSGSRQGAYPRHMLVLNRFLVPPDTGDGFVEQAHAALAALARCPGYRSGRLTRALEDTSSWTLVTEWESVGAYRRALGAFDVKVHATPLLARSLDEPSAFETLASAGPGEPVEVAASDRAADPWR</sequence>